<evidence type="ECO:0000313" key="2">
    <source>
        <dbReference type="EMBL" id="RKN35870.1"/>
    </source>
</evidence>
<feature type="compositionally biased region" description="Basic and acidic residues" evidence="1">
    <location>
        <begin position="96"/>
        <end position="107"/>
    </location>
</feature>
<keyword evidence="3" id="KW-1185">Reference proteome</keyword>
<feature type="region of interest" description="Disordered" evidence="1">
    <location>
        <begin position="74"/>
        <end position="107"/>
    </location>
</feature>
<comment type="caution">
    <text evidence="2">The sequence shown here is derived from an EMBL/GenBank/DDBJ whole genome shotgun (WGS) entry which is preliminary data.</text>
</comment>
<dbReference type="EMBL" id="RBAL01000035">
    <property type="protein sequence ID" value="RKN35870.1"/>
    <property type="molecule type" value="Genomic_DNA"/>
</dbReference>
<name>A0A3A9YF82_9ACTN</name>
<proteinExistence type="predicted"/>
<evidence type="ECO:0000256" key="1">
    <source>
        <dbReference type="SAM" id="MobiDB-lite"/>
    </source>
</evidence>
<evidence type="ECO:0000313" key="3">
    <source>
        <dbReference type="Proteomes" id="UP000272474"/>
    </source>
</evidence>
<dbReference type="Proteomes" id="UP000272474">
    <property type="component" value="Unassembled WGS sequence"/>
</dbReference>
<organism evidence="2 3">
    <name type="scientific">Streptomyces hoynatensis</name>
    <dbReference type="NCBI Taxonomy" id="1141874"/>
    <lineage>
        <taxon>Bacteria</taxon>
        <taxon>Bacillati</taxon>
        <taxon>Actinomycetota</taxon>
        <taxon>Actinomycetes</taxon>
        <taxon>Kitasatosporales</taxon>
        <taxon>Streptomycetaceae</taxon>
        <taxon>Streptomyces</taxon>
    </lineage>
</organism>
<dbReference type="AlphaFoldDB" id="A0A3A9YF82"/>
<accession>A0A3A9YF82</accession>
<gene>
    <name evidence="2" type="ORF">D7294_30640</name>
</gene>
<sequence length="107" mass="11019">MVVLRIDEVPQAARDAVAAGARANGRSLRNVLLSPGLREASFARNLDLLREIEGWPGEATATVGDVLAERDAARRDRAGGADEGGAPAAGCLIRDAGGRTDVGRGGE</sequence>
<reference evidence="2 3" key="1">
    <citation type="journal article" date="2014" name="Int. J. Syst. Evol. Microbiol.">
        <title>Streptomyces hoynatensis sp. nov., isolated from deep marine sediment.</title>
        <authorList>
            <person name="Veyisoglu A."/>
            <person name="Sahin N."/>
        </authorList>
    </citation>
    <scope>NUCLEOTIDE SEQUENCE [LARGE SCALE GENOMIC DNA]</scope>
    <source>
        <strain evidence="2 3">KCTC 29097</strain>
    </source>
</reference>
<protein>
    <submittedName>
        <fullName evidence="2">Uncharacterized protein</fullName>
    </submittedName>
</protein>